<proteinExistence type="predicted"/>
<evidence type="ECO:0000256" key="2">
    <source>
        <dbReference type="ARBA" id="ARBA00023125"/>
    </source>
</evidence>
<dbReference type="EMBL" id="LS483476">
    <property type="protein sequence ID" value="SQI61672.1"/>
    <property type="molecule type" value="Genomic_DNA"/>
</dbReference>
<dbReference type="InterPro" id="IPR037171">
    <property type="entry name" value="NagB/RpiA_transferase-like"/>
</dbReference>
<dbReference type="SMART" id="SM00420">
    <property type="entry name" value="HTH_DEOR"/>
    <property type="match status" value="1"/>
</dbReference>
<dbReference type="AlphaFoldDB" id="A0A2X4WT10"/>
<sequence>MLTPERHLVILQKLKEKGTVKIQDLVESTLSSESTIRRDLTQLEEENQLKRIHGGASVMQGKRIEPSMVEKSSKNLQGKQNIARYAASLVQPGDCIYLDAGSTTAEMIHFLDDIDLVVVTNGLTHIGALLEKGISTYLIGGYAKQRTKATIGRGALLNLDQYRFDKCFLGVNGVHPDVGFTTPDQEEAMVKEKAVSLSNKCFVLADDSKFGEIAFSKIVDLHKAVIITNKLTEEVMLQYQDKTKIKVVKE</sequence>
<dbReference type="Gene3D" id="1.10.10.10">
    <property type="entry name" value="Winged helix-like DNA-binding domain superfamily/Winged helix DNA-binding domain"/>
    <property type="match status" value="1"/>
</dbReference>
<evidence type="ECO:0000256" key="3">
    <source>
        <dbReference type="ARBA" id="ARBA00023163"/>
    </source>
</evidence>
<organism evidence="5 6">
    <name type="scientific">Lederbergia lenta</name>
    <name type="common">Bacillus lentus</name>
    <dbReference type="NCBI Taxonomy" id="1467"/>
    <lineage>
        <taxon>Bacteria</taxon>
        <taxon>Bacillati</taxon>
        <taxon>Bacillota</taxon>
        <taxon>Bacilli</taxon>
        <taxon>Bacillales</taxon>
        <taxon>Bacillaceae</taxon>
        <taxon>Lederbergia</taxon>
    </lineage>
</organism>
<dbReference type="InterPro" id="IPR018356">
    <property type="entry name" value="Tscrpt_reg_HTH_DeoR_CS"/>
</dbReference>
<dbReference type="SUPFAM" id="SSF46785">
    <property type="entry name" value="Winged helix' DNA-binding domain"/>
    <property type="match status" value="1"/>
</dbReference>
<dbReference type="PROSITE" id="PS00894">
    <property type="entry name" value="HTH_DEOR_1"/>
    <property type="match status" value="1"/>
</dbReference>
<accession>A0A2X4WT10</accession>
<evidence type="ECO:0000256" key="1">
    <source>
        <dbReference type="ARBA" id="ARBA00023015"/>
    </source>
</evidence>
<dbReference type="RefSeq" id="WP_066142000.1">
    <property type="nucleotide sequence ID" value="NZ_CBCSGM010000003.1"/>
</dbReference>
<dbReference type="Pfam" id="PF08220">
    <property type="entry name" value="HTH_DeoR"/>
    <property type="match status" value="1"/>
</dbReference>
<dbReference type="GO" id="GO:0003700">
    <property type="term" value="F:DNA-binding transcription factor activity"/>
    <property type="evidence" value="ECO:0007669"/>
    <property type="project" value="InterPro"/>
</dbReference>
<name>A0A2X4WT10_LEDLE</name>
<evidence type="ECO:0000313" key="6">
    <source>
        <dbReference type="Proteomes" id="UP000249134"/>
    </source>
</evidence>
<dbReference type="Proteomes" id="UP000249134">
    <property type="component" value="Chromosome 1"/>
</dbReference>
<dbReference type="PANTHER" id="PTHR30363">
    <property type="entry name" value="HTH-TYPE TRANSCRIPTIONAL REGULATOR SRLR-RELATED"/>
    <property type="match status" value="1"/>
</dbReference>
<dbReference type="InterPro" id="IPR036388">
    <property type="entry name" value="WH-like_DNA-bd_sf"/>
</dbReference>
<dbReference type="KEGG" id="blen:NCTC4824_03355"/>
<dbReference type="InterPro" id="IPR050313">
    <property type="entry name" value="Carb_Metab_HTH_regulators"/>
</dbReference>
<dbReference type="Pfam" id="PF00455">
    <property type="entry name" value="DeoRC"/>
    <property type="match status" value="1"/>
</dbReference>
<dbReference type="InterPro" id="IPR036390">
    <property type="entry name" value="WH_DNA-bd_sf"/>
</dbReference>
<dbReference type="Gene3D" id="3.40.50.1360">
    <property type="match status" value="1"/>
</dbReference>
<keyword evidence="2" id="KW-0238">DNA-binding</keyword>
<dbReference type="InterPro" id="IPR001034">
    <property type="entry name" value="DeoR_HTH"/>
</dbReference>
<dbReference type="InterPro" id="IPR014036">
    <property type="entry name" value="DeoR-like_C"/>
</dbReference>
<dbReference type="GO" id="GO:0003677">
    <property type="term" value="F:DNA binding"/>
    <property type="evidence" value="ECO:0007669"/>
    <property type="project" value="UniProtKB-KW"/>
</dbReference>
<dbReference type="SMART" id="SM01134">
    <property type="entry name" value="DeoRC"/>
    <property type="match status" value="1"/>
</dbReference>
<reference evidence="5 6" key="1">
    <citation type="submission" date="2018-06" db="EMBL/GenBank/DDBJ databases">
        <authorList>
            <consortium name="Pathogen Informatics"/>
            <person name="Doyle S."/>
        </authorList>
    </citation>
    <scope>NUCLEOTIDE SEQUENCE [LARGE SCALE GENOMIC DNA]</scope>
    <source>
        <strain evidence="5 6">NCTC4824</strain>
    </source>
</reference>
<evidence type="ECO:0000259" key="4">
    <source>
        <dbReference type="PROSITE" id="PS51000"/>
    </source>
</evidence>
<keyword evidence="1" id="KW-0805">Transcription regulation</keyword>
<feature type="domain" description="HTH deoR-type" evidence="4">
    <location>
        <begin position="3"/>
        <end position="58"/>
    </location>
</feature>
<dbReference type="PROSITE" id="PS51000">
    <property type="entry name" value="HTH_DEOR_2"/>
    <property type="match status" value="1"/>
</dbReference>
<dbReference type="SUPFAM" id="SSF100950">
    <property type="entry name" value="NagB/RpiA/CoA transferase-like"/>
    <property type="match status" value="1"/>
</dbReference>
<keyword evidence="6" id="KW-1185">Reference proteome</keyword>
<gene>
    <name evidence="5" type="primary">lacR_1</name>
    <name evidence="5" type="ORF">NCTC4824_03355</name>
</gene>
<dbReference type="STRING" id="1348624.GCA_001591545_02422"/>
<dbReference type="PANTHER" id="PTHR30363:SF56">
    <property type="entry name" value="TRANSCRIPTIONAL REGULATOR, DEOR FAMILY"/>
    <property type="match status" value="1"/>
</dbReference>
<protein>
    <submittedName>
        <fullName evidence="5">HTH domain, deoR family transcriptional regulator</fullName>
    </submittedName>
</protein>
<evidence type="ECO:0000313" key="5">
    <source>
        <dbReference type="EMBL" id="SQI61672.1"/>
    </source>
</evidence>
<keyword evidence="3" id="KW-0804">Transcription</keyword>
<dbReference type="PRINTS" id="PR00037">
    <property type="entry name" value="HTHLACR"/>
</dbReference>